<feature type="region of interest" description="Disordered" evidence="2">
    <location>
        <begin position="215"/>
        <end position="258"/>
    </location>
</feature>
<dbReference type="PROSITE" id="PS00972">
    <property type="entry name" value="USP_1"/>
    <property type="match status" value="1"/>
</dbReference>
<dbReference type="GO" id="GO:0016579">
    <property type="term" value="P:protein deubiquitination"/>
    <property type="evidence" value="ECO:0007669"/>
    <property type="project" value="InterPro"/>
</dbReference>
<evidence type="ECO:0000256" key="1">
    <source>
        <dbReference type="RuleBase" id="RU366025"/>
    </source>
</evidence>
<dbReference type="InterPro" id="IPR028889">
    <property type="entry name" value="USP"/>
</dbReference>
<dbReference type="GO" id="GO:0004843">
    <property type="term" value="F:cysteine-type deubiquitinase activity"/>
    <property type="evidence" value="ECO:0007669"/>
    <property type="project" value="UniProtKB-UniRule"/>
</dbReference>
<dbReference type="GO" id="GO:0005634">
    <property type="term" value="C:nucleus"/>
    <property type="evidence" value="ECO:0007669"/>
    <property type="project" value="TreeGrafter"/>
</dbReference>
<dbReference type="SUPFAM" id="SSF54001">
    <property type="entry name" value="Cysteine proteinases"/>
    <property type="match status" value="1"/>
</dbReference>
<dbReference type="Ensembl" id="ENSCSAVT00000008380.1">
    <property type="protein sequence ID" value="ENSCSAVP00000008272.1"/>
    <property type="gene ID" value="ENSCSAVG00000004923.1"/>
</dbReference>
<keyword evidence="1" id="KW-0833">Ubl conjugation pathway</keyword>
<proteinExistence type="inferred from homology"/>
<dbReference type="Pfam" id="PF00443">
    <property type="entry name" value="UCH"/>
    <property type="match status" value="1"/>
</dbReference>
<dbReference type="GeneTree" id="ENSGT00940000156013"/>
<dbReference type="InterPro" id="IPR038765">
    <property type="entry name" value="Papain-like_cys_pep_sf"/>
</dbReference>
<dbReference type="Gene3D" id="3.90.70.10">
    <property type="entry name" value="Cysteine proteinases"/>
    <property type="match status" value="2"/>
</dbReference>
<reference evidence="4" key="3">
    <citation type="submission" date="2025-09" db="UniProtKB">
        <authorList>
            <consortium name="Ensembl"/>
        </authorList>
    </citation>
    <scope>IDENTIFICATION</scope>
</reference>
<dbReference type="PANTHER" id="PTHR24006">
    <property type="entry name" value="UBIQUITIN CARBOXYL-TERMINAL HYDROLASE"/>
    <property type="match status" value="1"/>
</dbReference>
<dbReference type="InterPro" id="IPR018200">
    <property type="entry name" value="USP_CS"/>
</dbReference>
<dbReference type="PROSITE" id="PS50235">
    <property type="entry name" value="USP_3"/>
    <property type="match status" value="1"/>
</dbReference>
<sequence>LPPPVGLSNVGNSCFFNSVLQALCHSNVFASIVRQHIKVCSSNEQQEVVPASQLPLKYTLDKLGPMTIAFSNFCDAIEVARNISLSNGKRPSRSKTISPKNLFNQLCNKNPKFRGHQQQDSQEFYHCLLDGLRQEEIKQHRGGILRSMGLYNVKAKDVGEDVLKRVKGYGVVVGGQQASYVGRIFGGGLISSVQCDECKVVTKVTESFLDISLPILEDHPPRNPPRKQARREARHSKHRDDINNNSHEKNGFPDPVGSFASDMADLTLASAMESLKLSTTSTTRGDMELGKVSSSLETLNISEEESGKEEEEEEQEEQEEGSGEQGASSTSSEDTTDKDSSSDEDLKHSAMKTPHKVRNPCFSIHFIQKLSSIFDTPARKATPKKSRQFPEILGARYQPDHQVGSFSLGIPQECTVESCFHQFTKAEMMTGSNKFGCDVCTRNQSDGGNPNITGSTKTIYCNASKQMVIDHPPVVLTVHLKRFQQVLSVGAESNLRSFQVGFNLRKVNKHVGIPLVLDLASFCTVDCQRYADTASRILYELYAVVEHSGSLSRGHYTAYVKVREANKKLQDLVLGRDDIEPSAGVWYHTSDTQVTKTTQAKALNCNAYMLFYERIV</sequence>
<comment type="similarity">
    <text evidence="1">Belongs to the peptidase C19 family.</text>
</comment>
<keyword evidence="5" id="KW-1185">Reference proteome</keyword>
<dbReference type="HOGENOM" id="CLU_007938_1_0_1"/>
<dbReference type="InterPro" id="IPR001394">
    <property type="entry name" value="Peptidase_C19_UCH"/>
</dbReference>
<feature type="region of interest" description="Disordered" evidence="2">
    <location>
        <begin position="278"/>
        <end position="354"/>
    </location>
</feature>
<feature type="compositionally biased region" description="Basic and acidic residues" evidence="2">
    <location>
        <begin position="238"/>
        <end position="251"/>
    </location>
</feature>
<dbReference type="GO" id="GO:0005829">
    <property type="term" value="C:cytosol"/>
    <property type="evidence" value="ECO:0007669"/>
    <property type="project" value="TreeGrafter"/>
</dbReference>
<keyword evidence="1" id="KW-0378">Hydrolase</keyword>
<feature type="compositionally biased region" description="Acidic residues" evidence="2">
    <location>
        <begin position="302"/>
        <end position="322"/>
    </location>
</feature>
<evidence type="ECO:0000313" key="4">
    <source>
        <dbReference type="Ensembl" id="ENSCSAVP00000008272.1"/>
    </source>
</evidence>
<dbReference type="CDD" id="cd02667">
    <property type="entry name" value="Peptidase_C19K"/>
    <property type="match status" value="1"/>
</dbReference>
<evidence type="ECO:0000313" key="5">
    <source>
        <dbReference type="Proteomes" id="UP000007875"/>
    </source>
</evidence>
<dbReference type="OMA" id="MAAGHYV"/>
<dbReference type="InterPro" id="IPR050164">
    <property type="entry name" value="Peptidase_C19"/>
</dbReference>
<accession>H2YSG2</accession>
<feature type="domain" description="USP" evidence="3">
    <location>
        <begin position="5"/>
        <end position="615"/>
    </location>
</feature>
<dbReference type="EC" id="3.4.19.12" evidence="1"/>
<dbReference type="GO" id="GO:0006508">
    <property type="term" value="P:proteolysis"/>
    <property type="evidence" value="ECO:0007669"/>
    <property type="project" value="UniProtKB-KW"/>
</dbReference>
<organism evidence="4 5">
    <name type="scientific">Ciona savignyi</name>
    <name type="common">Pacific transparent sea squirt</name>
    <dbReference type="NCBI Taxonomy" id="51511"/>
    <lineage>
        <taxon>Eukaryota</taxon>
        <taxon>Metazoa</taxon>
        <taxon>Chordata</taxon>
        <taxon>Tunicata</taxon>
        <taxon>Ascidiacea</taxon>
        <taxon>Phlebobranchia</taxon>
        <taxon>Cionidae</taxon>
        <taxon>Ciona</taxon>
    </lineage>
</organism>
<feature type="compositionally biased region" description="Basic and acidic residues" evidence="2">
    <location>
        <begin position="335"/>
        <end position="348"/>
    </location>
</feature>
<evidence type="ECO:0000259" key="3">
    <source>
        <dbReference type="PROSITE" id="PS50235"/>
    </source>
</evidence>
<dbReference type="PANTHER" id="PTHR24006:SF781">
    <property type="entry name" value="LD34905P"/>
    <property type="match status" value="1"/>
</dbReference>
<name>H2YSG2_CIOSA</name>
<dbReference type="Proteomes" id="UP000007875">
    <property type="component" value="Unassembled WGS sequence"/>
</dbReference>
<keyword evidence="1" id="KW-0645">Protease</keyword>
<dbReference type="AlphaFoldDB" id="H2YSG2"/>
<keyword evidence="1" id="KW-0788">Thiol protease</keyword>
<feature type="compositionally biased region" description="Basic residues" evidence="2">
    <location>
        <begin position="224"/>
        <end position="237"/>
    </location>
</feature>
<evidence type="ECO:0000256" key="2">
    <source>
        <dbReference type="SAM" id="MobiDB-lite"/>
    </source>
</evidence>
<dbReference type="PROSITE" id="PS00973">
    <property type="entry name" value="USP_2"/>
    <property type="match status" value="1"/>
</dbReference>
<comment type="catalytic activity">
    <reaction evidence="1">
        <text>Thiol-dependent hydrolysis of ester, thioester, amide, peptide and isopeptide bonds formed by the C-terminal Gly of ubiquitin (a 76-residue protein attached to proteins as an intracellular targeting signal).</text>
        <dbReference type="EC" id="3.4.19.12"/>
    </reaction>
</comment>
<feature type="compositionally biased region" description="Polar residues" evidence="2">
    <location>
        <begin position="292"/>
        <end position="301"/>
    </location>
</feature>
<reference evidence="5" key="1">
    <citation type="submission" date="2003-08" db="EMBL/GenBank/DDBJ databases">
        <authorList>
            <person name="Birren B."/>
            <person name="Nusbaum C."/>
            <person name="Abebe A."/>
            <person name="Abouelleil A."/>
            <person name="Adekoya E."/>
            <person name="Ait-zahra M."/>
            <person name="Allen N."/>
            <person name="Allen T."/>
            <person name="An P."/>
            <person name="Anderson M."/>
            <person name="Anderson S."/>
            <person name="Arachchi H."/>
            <person name="Armbruster J."/>
            <person name="Bachantsang P."/>
            <person name="Baldwin J."/>
            <person name="Barry A."/>
            <person name="Bayul T."/>
            <person name="Blitshsteyn B."/>
            <person name="Bloom T."/>
            <person name="Blye J."/>
            <person name="Boguslavskiy L."/>
            <person name="Borowsky M."/>
            <person name="Boukhgalter B."/>
            <person name="Brunache A."/>
            <person name="Butler J."/>
            <person name="Calixte N."/>
            <person name="Calvo S."/>
            <person name="Camarata J."/>
            <person name="Campo K."/>
            <person name="Chang J."/>
            <person name="Cheshatsang Y."/>
            <person name="Citroen M."/>
            <person name="Collymore A."/>
            <person name="Considine T."/>
            <person name="Cook A."/>
            <person name="Cooke P."/>
            <person name="Corum B."/>
            <person name="Cuomo C."/>
            <person name="David R."/>
            <person name="Dawoe T."/>
            <person name="Degray S."/>
            <person name="Dodge S."/>
            <person name="Dooley K."/>
            <person name="Dorje P."/>
            <person name="Dorjee K."/>
            <person name="Dorris L."/>
            <person name="Duffey N."/>
            <person name="Dupes A."/>
            <person name="Elkins T."/>
            <person name="Engels R."/>
            <person name="Erickson J."/>
            <person name="Farina A."/>
            <person name="Faro S."/>
            <person name="Ferreira P."/>
            <person name="Fischer H."/>
            <person name="Fitzgerald M."/>
            <person name="Foley K."/>
            <person name="Gage D."/>
            <person name="Galagan J."/>
            <person name="Gearin G."/>
            <person name="Gnerre S."/>
            <person name="Gnirke A."/>
            <person name="Goyette A."/>
            <person name="Graham J."/>
            <person name="Grandbois E."/>
            <person name="Gyaltsen K."/>
            <person name="Hafez N."/>
            <person name="Hagopian D."/>
            <person name="Hagos B."/>
            <person name="Hall J."/>
            <person name="Hatcher B."/>
            <person name="Heller A."/>
            <person name="Higgins H."/>
            <person name="Honan T."/>
            <person name="Horn A."/>
            <person name="Houde N."/>
            <person name="Hughes L."/>
            <person name="Hulme W."/>
            <person name="Husby E."/>
            <person name="Iliev I."/>
            <person name="Jaffe D."/>
            <person name="Jones C."/>
            <person name="Kamal M."/>
            <person name="Kamat A."/>
            <person name="Kamvysselis M."/>
            <person name="Karlsson E."/>
            <person name="Kells C."/>
            <person name="Kieu A."/>
            <person name="Kisner P."/>
            <person name="Kodira C."/>
            <person name="Kulbokas E."/>
            <person name="Labutti K."/>
            <person name="Lama D."/>
            <person name="Landers T."/>
            <person name="Leger J."/>
            <person name="Levine S."/>
            <person name="Lewis D."/>
            <person name="Lewis T."/>
            <person name="Lindblad-toh K."/>
            <person name="Liu X."/>
            <person name="Lokyitsang T."/>
            <person name="Lokyitsang Y."/>
            <person name="Lucien O."/>
            <person name="Lui A."/>
            <person name="Ma L.J."/>
            <person name="Mabbitt R."/>
            <person name="Macdonald J."/>
            <person name="Maclean C."/>
            <person name="Major J."/>
            <person name="Manning J."/>
            <person name="Marabella R."/>
            <person name="Maru K."/>
            <person name="Matthews C."/>
            <person name="Mauceli E."/>
            <person name="Mccarthy M."/>
            <person name="Mcdonough S."/>
            <person name="Mcghee T."/>
            <person name="Meldrim J."/>
            <person name="Meneus L."/>
            <person name="Mesirov J."/>
            <person name="Mihalev A."/>
            <person name="Mihova T."/>
            <person name="Mikkelsen T."/>
            <person name="Mlenga V."/>
            <person name="Moru K."/>
            <person name="Mozes J."/>
            <person name="Mulrain L."/>
            <person name="Munson G."/>
            <person name="Naylor J."/>
            <person name="Newes C."/>
            <person name="Nguyen C."/>
            <person name="Nguyen N."/>
            <person name="Nguyen T."/>
            <person name="Nicol R."/>
            <person name="Nielsen C."/>
            <person name="Nizzari M."/>
            <person name="Norbu C."/>
            <person name="Norbu N."/>
            <person name="O'donnell P."/>
            <person name="Okoawo O."/>
            <person name="O'leary S."/>
            <person name="Omotosho B."/>
            <person name="O'neill K."/>
            <person name="Osman S."/>
            <person name="Parker S."/>
            <person name="Perrin D."/>
            <person name="Phunkhang P."/>
            <person name="Piqani B."/>
            <person name="Purcell S."/>
            <person name="Rachupka T."/>
            <person name="Ramasamy U."/>
            <person name="Rameau R."/>
            <person name="Ray V."/>
            <person name="Raymond C."/>
            <person name="Retta R."/>
            <person name="Richardson S."/>
            <person name="Rise C."/>
            <person name="Rodriguez J."/>
            <person name="Rogers J."/>
            <person name="Rogov P."/>
            <person name="Rutman M."/>
            <person name="Schupbach R."/>
            <person name="Seaman C."/>
            <person name="Settipalli S."/>
            <person name="Sharpe T."/>
            <person name="Sheridan J."/>
            <person name="Sherpa N."/>
            <person name="Shi J."/>
            <person name="Smirnov S."/>
            <person name="Smith C."/>
            <person name="Sougnez C."/>
            <person name="Spencer B."/>
            <person name="Stalker J."/>
            <person name="Stange-thomann N."/>
            <person name="Stavropoulos S."/>
            <person name="Stetson K."/>
            <person name="Stone C."/>
            <person name="Stone S."/>
            <person name="Stubbs M."/>
            <person name="Talamas J."/>
            <person name="Tchuinga P."/>
            <person name="Tenzing P."/>
            <person name="Tesfaye S."/>
            <person name="Theodore J."/>
            <person name="Thoulutsang Y."/>
            <person name="Topham K."/>
            <person name="Towey S."/>
            <person name="Tsamla T."/>
            <person name="Tsomo N."/>
            <person name="Vallee D."/>
            <person name="Vassiliev H."/>
            <person name="Venkataraman V."/>
            <person name="Vinson J."/>
            <person name="Vo A."/>
            <person name="Wade C."/>
            <person name="Wang S."/>
            <person name="Wangchuk T."/>
            <person name="Wangdi T."/>
            <person name="Whittaker C."/>
            <person name="Wilkinson J."/>
            <person name="Wu Y."/>
            <person name="Wyman D."/>
            <person name="Yadav S."/>
            <person name="Yang S."/>
            <person name="Yang X."/>
            <person name="Yeager S."/>
            <person name="Yee E."/>
            <person name="Young G."/>
            <person name="Zainoun J."/>
            <person name="Zembeck L."/>
            <person name="Zimmer A."/>
            <person name="Zody M."/>
            <person name="Lander E."/>
        </authorList>
    </citation>
    <scope>NUCLEOTIDE SEQUENCE [LARGE SCALE GENOMIC DNA]</scope>
</reference>
<protein>
    <recommendedName>
        <fullName evidence="1">Ubiquitin carboxyl-terminal hydrolase</fullName>
        <ecNumber evidence="1">3.4.19.12</ecNumber>
    </recommendedName>
</protein>
<reference evidence="4" key="2">
    <citation type="submission" date="2025-08" db="UniProtKB">
        <authorList>
            <consortium name="Ensembl"/>
        </authorList>
    </citation>
    <scope>IDENTIFICATION</scope>
</reference>